<evidence type="ECO:0000256" key="5">
    <source>
        <dbReference type="ARBA" id="ARBA00022679"/>
    </source>
</evidence>
<dbReference type="FunFam" id="2.90.10.10:FF:000005">
    <property type="entry name" value="G-type lectin S-receptor-like serine/threonine-protein kinase"/>
    <property type="match status" value="1"/>
</dbReference>
<keyword evidence="12" id="KW-0325">Glycoprotein</keyword>
<evidence type="ECO:0000256" key="6">
    <source>
        <dbReference type="ARBA" id="ARBA00022729"/>
    </source>
</evidence>
<dbReference type="GO" id="GO:0005886">
    <property type="term" value="C:plasma membrane"/>
    <property type="evidence" value="ECO:0007669"/>
    <property type="project" value="UniProtKB-SubCell"/>
</dbReference>
<dbReference type="Gene3D" id="3.30.200.20">
    <property type="entry name" value="Phosphorylase Kinase, domain 1"/>
    <property type="match status" value="1"/>
</dbReference>
<sequence length="375" mass="41108">MVATTIIFLHIPALIFSVLLLPSAGSIEPDTLNNGGNFTDGKTLVFEAGGSFTLGFFSPTGVPTKRYLGIWFTASPDVICWVANHEAPLNNTSGVLIVSAGGSLQLIDGSGQTVWSSNTTGYSVAAVAQLLDTGNLVVREQSSGSILWQSFDHPSNTLLAGMRFGKNPQTGEQWSLTLQSKGLHRNLIRLLGYCIRGDEKLLIYEYLPNKSLDSFIFDAANRKVLDWSTRFKVIKGISRGLLYLHQDSRLTIVHRDLKSSNILLDTDMSPKISDFDMARIFGGSQQEENTNRVVGTYGYMSPEYAMDGAFSVKSDTYSFGVILLEIVSGLKITSTRFTDFPNLLAYAWSLWQDGKAIDLLDTSLVETCSPSEALR</sequence>
<dbReference type="PANTHER" id="PTHR27002">
    <property type="entry name" value="RECEPTOR-LIKE SERINE/THREONINE-PROTEIN KINASE SD1-8"/>
    <property type="match status" value="1"/>
</dbReference>
<dbReference type="Gene3D" id="1.10.510.10">
    <property type="entry name" value="Transferase(Phosphotransferase) domain 1"/>
    <property type="match status" value="1"/>
</dbReference>
<dbReference type="AlphaFoldDB" id="A0ABC9D198"/>
<comment type="catalytic activity">
    <reaction evidence="13">
        <text>L-threonyl-[protein] + ATP = O-phospho-L-threonyl-[protein] + ADP + H(+)</text>
        <dbReference type="Rhea" id="RHEA:46608"/>
        <dbReference type="Rhea" id="RHEA-COMP:11060"/>
        <dbReference type="Rhea" id="RHEA-COMP:11605"/>
        <dbReference type="ChEBI" id="CHEBI:15378"/>
        <dbReference type="ChEBI" id="CHEBI:30013"/>
        <dbReference type="ChEBI" id="CHEBI:30616"/>
        <dbReference type="ChEBI" id="CHEBI:61977"/>
        <dbReference type="ChEBI" id="CHEBI:456216"/>
        <dbReference type="EC" id="2.7.11.1"/>
    </reaction>
</comment>
<evidence type="ECO:0000256" key="11">
    <source>
        <dbReference type="ARBA" id="ARBA00023170"/>
    </source>
</evidence>
<dbReference type="InterPro" id="IPR011009">
    <property type="entry name" value="Kinase-like_dom_sf"/>
</dbReference>
<keyword evidence="6 15" id="KW-0732">Signal</keyword>
<evidence type="ECO:0000256" key="12">
    <source>
        <dbReference type="ARBA" id="ARBA00023180"/>
    </source>
</evidence>
<dbReference type="FunFam" id="1.10.510.10:FF:000060">
    <property type="entry name" value="G-type lectin S-receptor-like serine/threonine-protein kinase"/>
    <property type="match status" value="1"/>
</dbReference>
<dbReference type="Proteomes" id="UP001497457">
    <property type="component" value="Chromosome 31b"/>
</dbReference>
<evidence type="ECO:0000256" key="1">
    <source>
        <dbReference type="ARBA" id="ARBA00004251"/>
    </source>
</evidence>
<evidence type="ECO:0000256" key="13">
    <source>
        <dbReference type="ARBA" id="ARBA00047899"/>
    </source>
</evidence>
<keyword evidence="8" id="KW-0418">Kinase</keyword>
<keyword evidence="3" id="KW-1003">Cell membrane</keyword>
<evidence type="ECO:0000256" key="2">
    <source>
        <dbReference type="ARBA" id="ARBA00012513"/>
    </source>
</evidence>
<dbReference type="InterPro" id="IPR000719">
    <property type="entry name" value="Prot_kinase_dom"/>
</dbReference>
<evidence type="ECO:0000256" key="9">
    <source>
        <dbReference type="ARBA" id="ARBA00022840"/>
    </source>
</evidence>
<keyword evidence="4" id="KW-0723">Serine/threonine-protein kinase</keyword>
<dbReference type="SMART" id="SM00220">
    <property type="entry name" value="S_TKc"/>
    <property type="match status" value="1"/>
</dbReference>
<evidence type="ECO:0000256" key="4">
    <source>
        <dbReference type="ARBA" id="ARBA00022527"/>
    </source>
</evidence>
<evidence type="ECO:0000256" key="15">
    <source>
        <dbReference type="SAM" id="SignalP"/>
    </source>
</evidence>
<feature type="signal peptide" evidence="15">
    <location>
        <begin position="1"/>
        <end position="26"/>
    </location>
</feature>
<evidence type="ECO:0000256" key="3">
    <source>
        <dbReference type="ARBA" id="ARBA00022475"/>
    </source>
</evidence>
<dbReference type="CDD" id="cd00028">
    <property type="entry name" value="B_lectin"/>
    <property type="match status" value="1"/>
</dbReference>
<evidence type="ECO:0000313" key="19">
    <source>
        <dbReference type="Proteomes" id="UP001497457"/>
    </source>
</evidence>
<organism evidence="18 19">
    <name type="scientific">Urochloa decumbens</name>
    <dbReference type="NCBI Taxonomy" id="240449"/>
    <lineage>
        <taxon>Eukaryota</taxon>
        <taxon>Viridiplantae</taxon>
        <taxon>Streptophyta</taxon>
        <taxon>Embryophyta</taxon>
        <taxon>Tracheophyta</taxon>
        <taxon>Spermatophyta</taxon>
        <taxon>Magnoliopsida</taxon>
        <taxon>Liliopsida</taxon>
        <taxon>Poales</taxon>
        <taxon>Poaceae</taxon>
        <taxon>PACMAD clade</taxon>
        <taxon>Panicoideae</taxon>
        <taxon>Panicodae</taxon>
        <taxon>Paniceae</taxon>
        <taxon>Melinidinae</taxon>
        <taxon>Urochloa</taxon>
    </lineage>
</organism>
<gene>
    <name evidence="18" type="ORF">URODEC1_LOCUS80518</name>
</gene>
<keyword evidence="10" id="KW-1015">Disulfide bond</keyword>
<dbReference type="SUPFAM" id="SSF51110">
    <property type="entry name" value="alpha-D-mannose-specific plant lectins"/>
    <property type="match status" value="1"/>
</dbReference>
<dbReference type="InterPro" id="IPR008271">
    <property type="entry name" value="Ser/Thr_kinase_AS"/>
</dbReference>
<protein>
    <recommendedName>
        <fullName evidence="2">non-specific serine/threonine protein kinase</fullName>
        <ecNumber evidence="2">2.7.11.1</ecNumber>
    </recommendedName>
</protein>
<reference evidence="18" key="1">
    <citation type="submission" date="2024-10" db="EMBL/GenBank/DDBJ databases">
        <authorList>
            <person name="Ryan C."/>
        </authorList>
    </citation>
    <scope>NUCLEOTIDE SEQUENCE [LARGE SCALE GENOMIC DNA]</scope>
</reference>
<evidence type="ECO:0000313" key="18">
    <source>
        <dbReference type="EMBL" id="CAL5029694.1"/>
    </source>
</evidence>
<keyword evidence="5" id="KW-0808">Transferase</keyword>
<proteinExistence type="predicted"/>
<dbReference type="SMART" id="SM00108">
    <property type="entry name" value="B_lectin"/>
    <property type="match status" value="1"/>
</dbReference>
<dbReference type="PANTHER" id="PTHR27002:SF913">
    <property type="entry name" value="RECEPTOR-LIKE SERINE_THREONINE-PROTEIN KINASE"/>
    <property type="match status" value="1"/>
</dbReference>
<dbReference type="EMBL" id="OZ075141">
    <property type="protein sequence ID" value="CAL5029694.1"/>
    <property type="molecule type" value="Genomic_DNA"/>
</dbReference>
<dbReference type="InterPro" id="IPR036426">
    <property type="entry name" value="Bulb-type_lectin_dom_sf"/>
</dbReference>
<keyword evidence="3" id="KW-0472">Membrane</keyword>
<dbReference type="Pfam" id="PF00069">
    <property type="entry name" value="Pkinase"/>
    <property type="match status" value="1"/>
</dbReference>
<dbReference type="PROSITE" id="PS50927">
    <property type="entry name" value="BULB_LECTIN"/>
    <property type="match status" value="1"/>
</dbReference>
<keyword evidence="11" id="KW-0675">Receptor</keyword>
<dbReference type="GO" id="GO:0051707">
    <property type="term" value="P:response to other organism"/>
    <property type="evidence" value="ECO:0007669"/>
    <property type="project" value="UniProtKB-ARBA"/>
</dbReference>
<dbReference type="InterPro" id="IPR001480">
    <property type="entry name" value="Bulb-type_lectin_dom"/>
</dbReference>
<accession>A0ABC9D198</accession>
<keyword evidence="19" id="KW-1185">Reference proteome</keyword>
<dbReference type="EC" id="2.7.11.1" evidence="2"/>
<dbReference type="PROSITE" id="PS00108">
    <property type="entry name" value="PROTEIN_KINASE_ST"/>
    <property type="match status" value="1"/>
</dbReference>
<keyword evidence="7" id="KW-0547">Nucleotide-binding</keyword>
<feature type="chain" id="PRO_5044849393" description="non-specific serine/threonine protein kinase" evidence="15">
    <location>
        <begin position="27"/>
        <end position="375"/>
    </location>
</feature>
<feature type="domain" description="Bulb-type lectin" evidence="17">
    <location>
        <begin position="29"/>
        <end position="151"/>
    </location>
</feature>
<comment type="catalytic activity">
    <reaction evidence="14">
        <text>L-seryl-[protein] + ATP = O-phospho-L-seryl-[protein] + ADP + H(+)</text>
        <dbReference type="Rhea" id="RHEA:17989"/>
        <dbReference type="Rhea" id="RHEA-COMP:9863"/>
        <dbReference type="Rhea" id="RHEA-COMP:11604"/>
        <dbReference type="ChEBI" id="CHEBI:15378"/>
        <dbReference type="ChEBI" id="CHEBI:29999"/>
        <dbReference type="ChEBI" id="CHEBI:30616"/>
        <dbReference type="ChEBI" id="CHEBI:83421"/>
        <dbReference type="ChEBI" id="CHEBI:456216"/>
        <dbReference type="EC" id="2.7.11.1"/>
    </reaction>
</comment>
<evidence type="ECO:0000256" key="8">
    <source>
        <dbReference type="ARBA" id="ARBA00022777"/>
    </source>
</evidence>
<dbReference type="SUPFAM" id="SSF56112">
    <property type="entry name" value="Protein kinase-like (PK-like)"/>
    <property type="match status" value="1"/>
</dbReference>
<feature type="domain" description="Protein kinase" evidence="16">
    <location>
        <begin position="92"/>
        <end position="375"/>
    </location>
</feature>
<dbReference type="Gene3D" id="2.90.10.10">
    <property type="entry name" value="Bulb-type lectin domain"/>
    <property type="match status" value="1"/>
</dbReference>
<evidence type="ECO:0000256" key="14">
    <source>
        <dbReference type="ARBA" id="ARBA00048679"/>
    </source>
</evidence>
<evidence type="ECO:0000256" key="7">
    <source>
        <dbReference type="ARBA" id="ARBA00022741"/>
    </source>
</evidence>
<evidence type="ECO:0000259" key="16">
    <source>
        <dbReference type="PROSITE" id="PS50011"/>
    </source>
</evidence>
<evidence type="ECO:0000256" key="10">
    <source>
        <dbReference type="ARBA" id="ARBA00023157"/>
    </source>
</evidence>
<dbReference type="GO" id="GO:0005524">
    <property type="term" value="F:ATP binding"/>
    <property type="evidence" value="ECO:0007669"/>
    <property type="project" value="UniProtKB-KW"/>
</dbReference>
<evidence type="ECO:0000259" key="17">
    <source>
        <dbReference type="PROSITE" id="PS50927"/>
    </source>
</evidence>
<comment type="subcellular location">
    <subcellularLocation>
        <location evidence="1">Cell membrane</location>
        <topology evidence="1">Single-pass type I membrane protein</topology>
    </subcellularLocation>
</comment>
<dbReference type="PROSITE" id="PS50011">
    <property type="entry name" value="PROTEIN_KINASE_DOM"/>
    <property type="match status" value="1"/>
</dbReference>
<dbReference type="GO" id="GO:0004674">
    <property type="term" value="F:protein serine/threonine kinase activity"/>
    <property type="evidence" value="ECO:0007669"/>
    <property type="project" value="UniProtKB-KW"/>
</dbReference>
<name>A0ABC9D198_9POAL</name>
<keyword evidence="9" id="KW-0067">ATP-binding</keyword>
<dbReference type="Pfam" id="PF01453">
    <property type="entry name" value="B_lectin"/>
    <property type="match status" value="1"/>
</dbReference>